<dbReference type="GO" id="GO:0030145">
    <property type="term" value="F:manganese ion binding"/>
    <property type="evidence" value="ECO:0007669"/>
    <property type="project" value="TreeGrafter"/>
</dbReference>
<evidence type="ECO:0000256" key="8">
    <source>
        <dbReference type="ARBA" id="ARBA00023239"/>
    </source>
</evidence>
<dbReference type="InterPro" id="IPR036237">
    <property type="entry name" value="Xyl_isomerase-like_sf"/>
</dbReference>
<dbReference type="EC" id="4.2.1.8" evidence="5 9"/>
<evidence type="ECO:0000256" key="9">
    <source>
        <dbReference type="HAMAP-Rule" id="MF_00106"/>
    </source>
</evidence>
<dbReference type="Pfam" id="PF03786">
    <property type="entry name" value="UxuA"/>
    <property type="match status" value="1"/>
</dbReference>
<reference evidence="10" key="2">
    <citation type="journal article" date="2021" name="PeerJ">
        <title>Extensive microbial diversity within the chicken gut microbiome revealed by metagenomics and culture.</title>
        <authorList>
            <person name="Gilroy R."/>
            <person name="Ravi A."/>
            <person name="Getino M."/>
            <person name="Pursley I."/>
            <person name="Horton D.L."/>
            <person name="Alikhan N.F."/>
            <person name="Baker D."/>
            <person name="Gharbi K."/>
            <person name="Hall N."/>
            <person name="Watson M."/>
            <person name="Adriaenssens E.M."/>
            <person name="Foster-Nyarko E."/>
            <person name="Jarju S."/>
            <person name="Secka A."/>
            <person name="Antonio M."/>
            <person name="Oren A."/>
            <person name="Chaudhuri R.R."/>
            <person name="La Ragione R."/>
            <person name="Hildebrand F."/>
            <person name="Pallen M.J."/>
        </authorList>
    </citation>
    <scope>NUCLEOTIDE SEQUENCE</scope>
    <source>
        <strain evidence="10">4920</strain>
    </source>
</reference>
<evidence type="ECO:0000256" key="6">
    <source>
        <dbReference type="ARBA" id="ARBA00023004"/>
    </source>
</evidence>
<dbReference type="InterPro" id="IPR004628">
    <property type="entry name" value="Man_deHydtase"/>
</dbReference>
<dbReference type="SUPFAM" id="SSF51658">
    <property type="entry name" value="Xylose isomerase-like"/>
    <property type="match status" value="1"/>
</dbReference>
<evidence type="ECO:0000313" key="10">
    <source>
        <dbReference type="EMBL" id="HIV02099.1"/>
    </source>
</evidence>
<dbReference type="GO" id="GO:0042840">
    <property type="term" value="P:D-glucuronate catabolic process"/>
    <property type="evidence" value="ECO:0007669"/>
    <property type="project" value="TreeGrafter"/>
</dbReference>
<dbReference type="PANTHER" id="PTHR30387:SF2">
    <property type="entry name" value="MANNONATE DEHYDRATASE"/>
    <property type="match status" value="1"/>
</dbReference>
<evidence type="ECO:0000256" key="3">
    <source>
        <dbReference type="ARBA" id="ARBA00004892"/>
    </source>
</evidence>
<dbReference type="Proteomes" id="UP000886743">
    <property type="component" value="Unassembled WGS sequence"/>
</dbReference>
<accession>A0A9D1NFC3</accession>
<proteinExistence type="inferred from homology"/>
<evidence type="ECO:0000256" key="7">
    <source>
        <dbReference type="ARBA" id="ARBA00023211"/>
    </source>
</evidence>
<evidence type="ECO:0000313" key="11">
    <source>
        <dbReference type="Proteomes" id="UP000886743"/>
    </source>
</evidence>
<dbReference type="PIRSF" id="PIRSF016049">
    <property type="entry name" value="Man_dehyd"/>
    <property type="match status" value="1"/>
</dbReference>
<dbReference type="EMBL" id="DVOF01000025">
    <property type="protein sequence ID" value="HIV02099.1"/>
    <property type="molecule type" value="Genomic_DNA"/>
</dbReference>
<dbReference type="Gene3D" id="3.20.20.150">
    <property type="entry name" value="Divalent-metal-dependent TIM barrel enzymes"/>
    <property type="match status" value="1"/>
</dbReference>
<comment type="cofactor">
    <cofactor evidence="9">
        <name>Fe(2+)</name>
        <dbReference type="ChEBI" id="CHEBI:29033"/>
    </cofactor>
    <cofactor evidence="9">
        <name>Mn(2+)</name>
        <dbReference type="ChEBI" id="CHEBI:29035"/>
    </cofactor>
</comment>
<keyword evidence="6 9" id="KW-0408">Iron</keyword>
<dbReference type="NCBIfam" id="NF003027">
    <property type="entry name" value="PRK03906.1"/>
    <property type="match status" value="2"/>
</dbReference>
<organism evidence="10 11">
    <name type="scientific">Candidatus Aphodoplasma excrementigallinarum</name>
    <dbReference type="NCBI Taxonomy" id="2840673"/>
    <lineage>
        <taxon>Bacteria</taxon>
        <taxon>Bacillati</taxon>
        <taxon>Bacillota</taxon>
        <taxon>Clostridia</taxon>
        <taxon>Eubacteriales</taxon>
        <taxon>Candidatus Aphodoplasma</taxon>
    </lineage>
</organism>
<evidence type="ECO:0000256" key="4">
    <source>
        <dbReference type="ARBA" id="ARBA00007389"/>
    </source>
</evidence>
<comment type="caution">
    <text evidence="10">The sequence shown here is derived from an EMBL/GenBank/DDBJ whole genome shotgun (WGS) entry which is preliminary data.</text>
</comment>
<keyword evidence="7 9" id="KW-0464">Manganese</keyword>
<sequence length="346" mass="38825">MKMSFRWYGDSDPVTLEYIRQIPGMEVIVSAIYDVPVGEVWDGDKIKTLADKVAAAGMKLDVIESVPVHEDIKLGKPSRDRYLANYCQNIRNLAKYGVKVICYNFMPVFDWLRSDLDYKLADNSSALIFKQETVDALNPYTSDLSLPGWDASYTKDGLIALLDEYKAVDAEKLWENFAYFLNAIMPTCDEVGMKMAIHPDDPPWPIFGLPRIITGADSYDRMISICPSLNNGFTVCTGSLGASPDNDLPAIIRKYGDRAHFIHLRNVKRTGEKCFEEAAHLSACGSLDMYEIVKAMYEAAPEAYVRPDHGRMIWGEQGRPGYGLYDRALGAAYINGLWEAVVKANR</sequence>
<comment type="similarity">
    <text evidence="4 9">Belongs to the mannonate dehydratase family.</text>
</comment>
<gene>
    <name evidence="9 10" type="primary">uxuA</name>
    <name evidence="10" type="ORF">IAC74_00885</name>
</gene>
<dbReference type="NCBIfam" id="TIGR00695">
    <property type="entry name" value="uxuA"/>
    <property type="match status" value="1"/>
</dbReference>
<dbReference type="PANTHER" id="PTHR30387">
    <property type="entry name" value="MANNONATE DEHYDRATASE"/>
    <property type="match status" value="1"/>
</dbReference>
<dbReference type="GO" id="GO:0008927">
    <property type="term" value="F:mannonate dehydratase activity"/>
    <property type="evidence" value="ECO:0007669"/>
    <property type="project" value="UniProtKB-UniRule"/>
</dbReference>
<evidence type="ECO:0000256" key="5">
    <source>
        <dbReference type="ARBA" id="ARBA00012927"/>
    </source>
</evidence>
<comment type="catalytic activity">
    <reaction evidence="1 9">
        <text>D-mannonate = 2-dehydro-3-deoxy-D-gluconate + H2O</text>
        <dbReference type="Rhea" id="RHEA:20097"/>
        <dbReference type="ChEBI" id="CHEBI:15377"/>
        <dbReference type="ChEBI" id="CHEBI:17767"/>
        <dbReference type="ChEBI" id="CHEBI:57990"/>
        <dbReference type="EC" id="4.2.1.8"/>
    </reaction>
</comment>
<comment type="pathway">
    <text evidence="3 9">Carbohydrate metabolism; pentose and glucuronate interconversion.</text>
</comment>
<evidence type="ECO:0000256" key="1">
    <source>
        <dbReference type="ARBA" id="ARBA00001794"/>
    </source>
</evidence>
<dbReference type="HAMAP" id="MF_00106">
    <property type="entry name" value="UxuA"/>
    <property type="match status" value="1"/>
</dbReference>
<protein>
    <recommendedName>
        <fullName evidence="5 9">Mannonate dehydratase</fullName>
        <ecNumber evidence="5 9">4.2.1.8</ecNumber>
    </recommendedName>
    <alternativeName>
        <fullName evidence="9">D-mannonate hydro-lyase</fullName>
    </alternativeName>
</protein>
<comment type="function">
    <text evidence="2 9">Catalyzes the dehydration of D-mannonate.</text>
</comment>
<dbReference type="GO" id="GO:0008198">
    <property type="term" value="F:ferrous iron binding"/>
    <property type="evidence" value="ECO:0007669"/>
    <property type="project" value="TreeGrafter"/>
</dbReference>
<evidence type="ECO:0000256" key="2">
    <source>
        <dbReference type="ARBA" id="ARBA00002713"/>
    </source>
</evidence>
<keyword evidence="8 9" id="KW-0456">Lyase</keyword>
<name>A0A9D1NFC3_9FIRM</name>
<dbReference type="AlphaFoldDB" id="A0A9D1NFC3"/>
<reference evidence="10" key="1">
    <citation type="submission" date="2020-10" db="EMBL/GenBank/DDBJ databases">
        <authorList>
            <person name="Gilroy R."/>
        </authorList>
    </citation>
    <scope>NUCLEOTIDE SEQUENCE</scope>
    <source>
        <strain evidence="10">4920</strain>
    </source>
</reference>